<dbReference type="PANTHER" id="PTHR43152">
    <property type="entry name" value="UVRABC SYSTEM PROTEIN A"/>
    <property type="match status" value="1"/>
</dbReference>
<dbReference type="InterPro" id="IPR013815">
    <property type="entry name" value="ATP_grasp_subdomain_1"/>
</dbReference>
<dbReference type="Gene3D" id="3.40.50.300">
    <property type="entry name" value="P-loop containing nucleotide triphosphate hydrolases"/>
    <property type="match status" value="2"/>
</dbReference>
<evidence type="ECO:0000256" key="6">
    <source>
        <dbReference type="ARBA" id="ARBA00022763"/>
    </source>
</evidence>
<comment type="similarity">
    <text evidence="14 17">Belongs to the ABC transporter superfamily. UvrA family.</text>
</comment>
<evidence type="ECO:0000256" key="5">
    <source>
        <dbReference type="ARBA" id="ARBA00022741"/>
    </source>
</evidence>
<keyword evidence="8 17" id="KW-0863">Zinc-finger</keyword>
<keyword evidence="2 17" id="KW-0963">Cytoplasm</keyword>
<dbReference type="RefSeq" id="WP_012451680.1">
    <property type="nucleotide sequence ID" value="NZ_CP010520.1"/>
</dbReference>
<accession>A0A6M0X2B4</accession>
<keyword evidence="5 17" id="KW-0547">Nucleotide-binding</keyword>
<keyword evidence="7 17" id="KW-0228">DNA excision</keyword>
<dbReference type="GO" id="GO:0009432">
    <property type="term" value="P:SOS response"/>
    <property type="evidence" value="ECO:0007669"/>
    <property type="project" value="UniProtKB-UniRule"/>
</dbReference>
<dbReference type="GO" id="GO:0016887">
    <property type="term" value="F:ATP hydrolysis activity"/>
    <property type="evidence" value="ECO:0007669"/>
    <property type="project" value="InterPro"/>
</dbReference>
<keyword evidence="12 17" id="KW-0238">DNA-binding</keyword>
<evidence type="ECO:0000256" key="15">
    <source>
        <dbReference type="ARBA" id="ARBA00039316"/>
    </source>
</evidence>
<evidence type="ECO:0000256" key="14">
    <source>
        <dbReference type="ARBA" id="ARBA00038000"/>
    </source>
</evidence>
<evidence type="ECO:0000313" key="18">
    <source>
        <dbReference type="EMBL" id="NFA41979.1"/>
    </source>
</evidence>
<keyword evidence="3 17" id="KW-0479">Metal-binding</keyword>
<dbReference type="FunFam" id="1.20.1580.10:FF:000002">
    <property type="entry name" value="UvrABC system protein A"/>
    <property type="match status" value="1"/>
</dbReference>
<keyword evidence="11 17" id="KW-0267">Excision nuclease</keyword>
<dbReference type="GO" id="GO:0003677">
    <property type="term" value="F:DNA binding"/>
    <property type="evidence" value="ECO:0007669"/>
    <property type="project" value="UniProtKB-UniRule"/>
</dbReference>
<evidence type="ECO:0000256" key="13">
    <source>
        <dbReference type="ARBA" id="ARBA00023204"/>
    </source>
</evidence>
<feature type="binding site" evidence="17">
    <location>
        <begin position="641"/>
        <end position="648"/>
    </location>
    <ligand>
        <name>ATP</name>
        <dbReference type="ChEBI" id="CHEBI:30616"/>
    </ligand>
</feature>
<evidence type="ECO:0000256" key="17">
    <source>
        <dbReference type="HAMAP-Rule" id="MF_00205"/>
    </source>
</evidence>
<keyword evidence="9 17" id="KW-0862">Zinc</keyword>
<dbReference type="Proteomes" id="UP000472355">
    <property type="component" value="Unassembled WGS sequence"/>
</dbReference>
<evidence type="ECO:0000256" key="16">
    <source>
        <dbReference type="ARBA" id="ARBA00042156"/>
    </source>
</evidence>
<evidence type="ECO:0000256" key="3">
    <source>
        <dbReference type="ARBA" id="ARBA00022723"/>
    </source>
</evidence>
<evidence type="ECO:0000256" key="11">
    <source>
        <dbReference type="ARBA" id="ARBA00022881"/>
    </source>
</evidence>
<gene>
    <name evidence="17 18" type="primary">uvrA</name>
    <name evidence="18" type="ORF">EXM65_05145</name>
</gene>
<proteinExistence type="inferred from homology"/>
<dbReference type="Pfam" id="PF17760">
    <property type="entry name" value="UvrA_inter"/>
    <property type="match status" value="1"/>
</dbReference>
<evidence type="ECO:0000256" key="7">
    <source>
        <dbReference type="ARBA" id="ARBA00022769"/>
    </source>
</evidence>
<dbReference type="Gene3D" id="1.10.8.280">
    <property type="entry name" value="ABC transporter ATPase domain-like"/>
    <property type="match status" value="1"/>
</dbReference>
<evidence type="ECO:0000256" key="2">
    <source>
        <dbReference type="ARBA" id="ARBA00022490"/>
    </source>
</evidence>
<evidence type="ECO:0000256" key="8">
    <source>
        <dbReference type="ARBA" id="ARBA00022771"/>
    </source>
</evidence>
<organism evidence="18 19">
    <name type="scientific">Clostridium botulinum</name>
    <dbReference type="NCBI Taxonomy" id="1491"/>
    <lineage>
        <taxon>Bacteria</taxon>
        <taxon>Bacillati</taxon>
        <taxon>Bacillota</taxon>
        <taxon>Clostridia</taxon>
        <taxon>Eubacteriales</taxon>
        <taxon>Clostridiaceae</taxon>
        <taxon>Clostridium</taxon>
    </lineage>
</organism>
<dbReference type="GO" id="GO:0005737">
    <property type="term" value="C:cytoplasm"/>
    <property type="evidence" value="ECO:0007669"/>
    <property type="project" value="UniProtKB-SubCell"/>
</dbReference>
<keyword evidence="17" id="KW-0742">SOS response</keyword>
<feature type="binding site" evidence="17">
    <location>
        <begin position="32"/>
        <end position="39"/>
    </location>
    <ligand>
        <name>ATP</name>
        <dbReference type="ChEBI" id="CHEBI:30616"/>
    </ligand>
</feature>
<comment type="caution">
    <text evidence="18">The sequence shown here is derived from an EMBL/GenBank/DDBJ whole genome shotgun (WGS) entry which is preliminary data.</text>
</comment>
<dbReference type="InterPro" id="IPR041102">
    <property type="entry name" value="UvrA_inter"/>
</dbReference>
<dbReference type="Gene3D" id="3.30.1490.20">
    <property type="entry name" value="ATP-grasp fold, A domain"/>
    <property type="match status" value="1"/>
</dbReference>
<dbReference type="Pfam" id="PF17755">
    <property type="entry name" value="UvrA_DNA-bind"/>
    <property type="match status" value="1"/>
</dbReference>
<sequence>MNDKIVIKGAKVNNLKNVSLEIPRDKLIVFTGLSGSGKSSLAFDTLYAEGQRRYVESLSSYARQFLGQMDKPDVEYIEGLSPAISIDQKTTSKNPRSTVGTITEIYDYLRLLYARVGIPHCPKCGKEISKQSVDQIVDKIISYGDKTKIQILAPIVRGRKGTHEKILENIKKNGFIRARIDGEMYDLTEEEVKLDKNKKHNIEAIIDRIVIKEDIEKRITDSIEMALKLADGLVIANIVGKEDILFSENFACPDCSISIDELAPRLFSFNSPFGKCDCCDGLGTLFEFDEDLVIPNKELSIMDGAVASWGAGRLKEESWTFAILKALEREYDLRLNVPIKDLSKEEVNLLLYGTDGKRIKVDYVKEGVKATYNYSYDGEINSLKRRYRETNSDYIKNEIEQYMSDSYCPKCKGARLKKEALSVKVGEKNIYEFTTMPINEELKFLNSLEFSTKNKIISEQVVKEIRNRLQFLLDVGLDYLNLSRKAGTLSGGESQRIRLATQIGSSLMGVLYILDEPSIGLHQRDNDRLISTLKNLRDVGNTVIVVEHDEDTIREADCIVDIGPRAGEHGGEVVAVGTLDEIKSCKESITGQYLRGEKYVEVPKERRKGNGKEIKVIGAKENNLKNITASIPLETLTIVTGVSGSGKSTFVNEILYKGLNRLINKSKNPIGNHKEILGYENIDKIIDIDQSPIGRTPRSNPATYTGTFDVIRELFSQTNEAKMRGYKQGRFSFNVKGGRCEACSGDGIIKIEMQFLSDVYVPCEVCKGKRYNRETLEVKYKGKNIDDVLNMTVEEALEFFENIPRIKNKLKTLNDVGLGYIRLGQPSTQLSGGEAQRIKLASELSKRSTGKTLYILDEPTTGLHIDDVNRLIEILQRLVEAGNTVVVIEHNIDMIKCADYLIDLGPEGGDKGGTIVKTGTPEQISKCDKSYTGKYLKKLL</sequence>
<dbReference type="Gene3D" id="1.20.1580.10">
    <property type="entry name" value="ABC transporter ATPase like domain"/>
    <property type="match status" value="2"/>
</dbReference>
<evidence type="ECO:0000256" key="1">
    <source>
        <dbReference type="ARBA" id="ARBA00004496"/>
    </source>
</evidence>
<dbReference type="SUPFAM" id="SSF52540">
    <property type="entry name" value="P-loop containing nucleoside triphosphate hydrolases"/>
    <property type="match status" value="2"/>
</dbReference>
<keyword evidence="13 17" id="KW-0234">DNA repair</keyword>
<dbReference type="CDD" id="cd03271">
    <property type="entry name" value="ABC_UvrA_II"/>
    <property type="match status" value="1"/>
</dbReference>
<dbReference type="PROSITE" id="PS00211">
    <property type="entry name" value="ABC_TRANSPORTER_1"/>
    <property type="match status" value="2"/>
</dbReference>
<dbReference type="GO" id="GO:0009380">
    <property type="term" value="C:excinuclease repair complex"/>
    <property type="evidence" value="ECO:0007669"/>
    <property type="project" value="InterPro"/>
</dbReference>
<dbReference type="AlphaFoldDB" id="A0A6M0X2B4"/>
<evidence type="ECO:0000256" key="9">
    <source>
        <dbReference type="ARBA" id="ARBA00022833"/>
    </source>
</evidence>
<keyword evidence="6 17" id="KW-0227">DNA damage</keyword>
<feature type="zinc finger region" description="C4-type" evidence="17">
    <location>
        <begin position="252"/>
        <end position="279"/>
    </location>
</feature>
<name>A0A6M0X2B4_CLOBO</name>
<protein>
    <recommendedName>
        <fullName evidence="15 17">UvrABC system protein A</fullName>
        <shortName evidence="17">UvrA protein</shortName>
    </recommendedName>
    <alternativeName>
        <fullName evidence="16 17">Excinuclease ABC subunit A</fullName>
    </alternativeName>
</protein>
<dbReference type="NCBIfam" id="TIGR00630">
    <property type="entry name" value="uvra"/>
    <property type="match status" value="1"/>
</dbReference>
<dbReference type="CDD" id="cd03270">
    <property type="entry name" value="ABC_UvrA_I"/>
    <property type="match status" value="1"/>
</dbReference>
<dbReference type="InterPro" id="IPR017871">
    <property type="entry name" value="ABC_transporter-like_CS"/>
</dbReference>
<dbReference type="InterPro" id="IPR003439">
    <property type="entry name" value="ABC_transporter-like_ATP-bd"/>
</dbReference>
<dbReference type="InterPro" id="IPR041552">
    <property type="entry name" value="UvrA_DNA-bd"/>
</dbReference>
<comment type="subcellular location">
    <subcellularLocation>
        <location evidence="1 17">Cytoplasm</location>
    </subcellularLocation>
</comment>
<evidence type="ECO:0000256" key="10">
    <source>
        <dbReference type="ARBA" id="ARBA00022840"/>
    </source>
</evidence>
<evidence type="ECO:0000256" key="4">
    <source>
        <dbReference type="ARBA" id="ARBA00022737"/>
    </source>
</evidence>
<evidence type="ECO:0000313" key="19">
    <source>
        <dbReference type="Proteomes" id="UP000472355"/>
    </source>
</evidence>
<dbReference type="GO" id="GO:0009381">
    <property type="term" value="F:excinuclease ABC activity"/>
    <property type="evidence" value="ECO:0007669"/>
    <property type="project" value="UniProtKB-UniRule"/>
</dbReference>
<keyword evidence="4 17" id="KW-0677">Repeat</keyword>
<evidence type="ECO:0000256" key="12">
    <source>
        <dbReference type="ARBA" id="ARBA00023125"/>
    </source>
</evidence>
<dbReference type="GO" id="GO:0005524">
    <property type="term" value="F:ATP binding"/>
    <property type="evidence" value="ECO:0007669"/>
    <property type="project" value="UniProtKB-UniRule"/>
</dbReference>
<dbReference type="GO" id="GO:0006289">
    <property type="term" value="P:nucleotide-excision repair"/>
    <property type="evidence" value="ECO:0007669"/>
    <property type="project" value="UniProtKB-UniRule"/>
</dbReference>
<dbReference type="HAMAP" id="MF_00205">
    <property type="entry name" value="UvrA"/>
    <property type="match status" value="1"/>
</dbReference>
<dbReference type="EMBL" id="SGKU01000010">
    <property type="protein sequence ID" value="NFA41979.1"/>
    <property type="molecule type" value="Genomic_DNA"/>
</dbReference>
<feature type="zinc finger region" description="C4-type" evidence="17">
    <location>
        <begin position="740"/>
        <end position="766"/>
    </location>
</feature>
<comment type="subunit">
    <text evidence="17">Forms a heterotetramer with UvrB during the search for lesions.</text>
</comment>
<dbReference type="GO" id="GO:0008270">
    <property type="term" value="F:zinc ion binding"/>
    <property type="evidence" value="ECO:0007669"/>
    <property type="project" value="UniProtKB-UniRule"/>
</dbReference>
<dbReference type="PROSITE" id="PS50893">
    <property type="entry name" value="ABC_TRANSPORTER_2"/>
    <property type="match status" value="1"/>
</dbReference>
<keyword evidence="10 17" id="KW-0067">ATP-binding</keyword>
<comment type="function">
    <text evidence="17">The UvrABC repair system catalyzes the recognition and processing of DNA lesions. UvrA is an ATPase and a DNA-binding protein. A damage recognition complex composed of 2 UvrA and 2 UvrB subunits scans DNA for abnormalities. When the presence of a lesion has been verified by UvrB, the UvrA molecules dissociate.</text>
</comment>
<dbReference type="NCBIfam" id="NF001503">
    <property type="entry name" value="PRK00349.1"/>
    <property type="match status" value="1"/>
</dbReference>
<reference evidence="18 19" key="1">
    <citation type="submission" date="2019-02" db="EMBL/GenBank/DDBJ databases">
        <title>Genome sequencing of Clostridium botulinum clinical isolates.</title>
        <authorList>
            <person name="Brunt J."/>
            <person name="Van Vliet A.H.M."/>
            <person name="Stringer S.C."/>
            <person name="Grant K.A."/>
            <person name="Carter A.C."/>
            <person name="Peck M.W."/>
        </authorList>
    </citation>
    <scope>NUCLEOTIDE SEQUENCE [LARGE SCALE GENOMIC DNA]</scope>
    <source>
        <strain evidence="18 19">H113700579</strain>
    </source>
</reference>
<dbReference type="PANTHER" id="PTHR43152:SF3">
    <property type="entry name" value="UVRABC SYSTEM PROTEIN A"/>
    <property type="match status" value="1"/>
</dbReference>
<dbReference type="InterPro" id="IPR004602">
    <property type="entry name" value="UvrA"/>
</dbReference>
<dbReference type="InterPro" id="IPR027417">
    <property type="entry name" value="P-loop_NTPase"/>
</dbReference>